<feature type="region of interest" description="Disordered" evidence="1">
    <location>
        <begin position="173"/>
        <end position="213"/>
    </location>
</feature>
<dbReference type="EMBL" id="JARJCM010000167">
    <property type="protein sequence ID" value="KAJ7024570.1"/>
    <property type="molecule type" value="Genomic_DNA"/>
</dbReference>
<dbReference type="EMBL" id="JARJCM010000167">
    <property type="protein sequence ID" value="KAJ7024567.1"/>
    <property type="molecule type" value="Genomic_DNA"/>
</dbReference>
<dbReference type="Proteomes" id="UP001218188">
    <property type="component" value="Unassembled WGS sequence"/>
</dbReference>
<evidence type="ECO:0000256" key="1">
    <source>
        <dbReference type="SAM" id="MobiDB-lite"/>
    </source>
</evidence>
<accession>A0AAD6SBQ3</accession>
<evidence type="ECO:0000313" key="4">
    <source>
        <dbReference type="Proteomes" id="UP001218188"/>
    </source>
</evidence>
<dbReference type="AlphaFoldDB" id="A0AAD6SBQ3"/>
<sequence length="268" mass="28585">MSLRIPNPPGTRPTCTMPYYPCPGVDTERHSDSADKHFYVVERGFVVGTYTDPDIATKQVNGYRSGFRIKLPRFEDAQVQWAVMCAADHGFICPVAAAEQQVLPPTPVLSTAVSSTHTASFGSAQRKFAEDAVAGKASPLPGVQATMHVPAHSHQAPNSTTNAQRNAAYTDSWATSPVTPASGVGSKAQPTPSRRTNTDSSTSKRGAAAFAQMGDGPPVEIHWGVKGVYRTYASHLDTVTAARKLGIPDNDIIGDVDPAVVEAWVRRA</sequence>
<gene>
    <name evidence="2" type="ORF">C8F04DRAFT_1192241</name>
    <name evidence="3" type="ORF">C8F04DRAFT_1192244</name>
</gene>
<comment type="caution">
    <text evidence="3">The sequence shown here is derived from an EMBL/GenBank/DDBJ whole genome shotgun (WGS) entry which is preliminary data.</text>
</comment>
<feature type="compositionally biased region" description="Polar residues" evidence="1">
    <location>
        <begin position="188"/>
        <end position="204"/>
    </location>
</feature>
<organism evidence="3 4">
    <name type="scientific">Mycena alexandri</name>
    <dbReference type="NCBI Taxonomy" id="1745969"/>
    <lineage>
        <taxon>Eukaryota</taxon>
        <taxon>Fungi</taxon>
        <taxon>Dikarya</taxon>
        <taxon>Basidiomycota</taxon>
        <taxon>Agaricomycotina</taxon>
        <taxon>Agaricomycetes</taxon>
        <taxon>Agaricomycetidae</taxon>
        <taxon>Agaricales</taxon>
        <taxon>Marasmiineae</taxon>
        <taxon>Mycenaceae</taxon>
        <taxon>Mycena</taxon>
    </lineage>
</organism>
<evidence type="ECO:0000313" key="2">
    <source>
        <dbReference type="EMBL" id="KAJ7024567.1"/>
    </source>
</evidence>
<evidence type="ECO:0000313" key="3">
    <source>
        <dbReference type="EMBL" id="KAJ7024570.1"/>
    </source>
</evidence>
<protein>
    <submittedName>
        <fullName evidence="3">Uncharacterized protein</fullName>
    </submittedName>
</protein>
<keyword evidence="4" id="KW-1185">Reference proteome</keyword>
<reference evidence="3" key="1">
    <citation type="submission" date="2023-03" db="EMBL/GenBank/DDBJ databases">
        <title>Massive genome expansion in bonnet fungi (Mycena s.s.) driven by repeated elements and novel gene families across ecological guilds.</title>
        <authorList>
            <consortium name="Lawrence Berkeley National Laboratory"/>
            <person name="Harder C.B."/>
            <person name="Miyauchi S."/>
            <person name="Viragh M."/>
            <person name="Kuo A."/>
            <person name="Thoen E."/>
            <person name="Andreopoulos B."/>
            <person name="Lu D."/>
            <person name="Skrede I."/>
            <person name="Drula E."/>
            <person name="Henrissat B."/>
            <person name="Morin E."/>
            <person name="Kohler A."/>
            <person name="Barry K."/>
            <person name="LaButti K."/>
            <person name="Morin E."/>
            <person name="Salamov A."/>
            <person name="Lipzen A."/>
            <person name="Mereny Z."/>
            <person name="Hegedus B."/>
            <person name="Baldrian P."/>
            <person name="Stursova M."/>
            <person name="Weitz H."/>
            <person name="Taylor A."/>
            <person name="Grigoriev I.V."/>
            <person name="Nagy L.G."/>
            <person name="Martin F."/>
            <person name="Kauserud H."/>
        </authorList>
    </citation>
    <scope>NUCLEOTIDE SEQUENCE</scope>
    <source>
        <strain evidence="3">CBHHK200</strain>
    </source>
</reference>
<name>A0AAD6SBQ3_9AGAR</name>
<proteinExistence type="predicted"/>